<dbReference type="InterPro" id="IPR036236">
    <property type="entry name" value="Znf_C2H2_sf"/>
</dbReference>
<dbReference type="AlphaFoldDB" id="A0AAW1WCP8"/>
<dbReference type="PROSITE" id="PS00028">
    <property type="entry name" value="ZINC_FINGER_C2H2_1"/>
    <property type="match status" value="1"/>
</dbReference>
<name>A0AAW1WCP8_RUBAR</name>
<protein>
    <recommendedName>
        <fullName evidence="2">C2H2-type domain-containing protein</fullName>
    </recommendedName>
</protein>
<keyword evidence="4" id="KW-1185">Reference proteome</keyword>
<feature type="domain" description="C2H2-type" evidence="2">
    <location>
        <begin position="22"/>
        <end position="49"/>
    </location>
</feature>
<dbReference type="Proteomes" id="UP001457282">
    <property type="component" value="Unassembled WGS sequence"/>
</dbReference>
<reference evidence="3 4" key="1">
    <citation type="journal article" date="2023" name="G3 (Bethesda)">
        <title>A chromosome-length genome assembly and annotation of blackberry (Rubus argutus, cv. 'Hillquist').</title>
        <authorList>
            <person name="Bruna T."/>
            <person name="Aryal R."/>
            <person name="Dudchenko O."/>
            <person name="Sargent D.J."/>
            <person name="Mead D."/>
            <person name="Buti M."/>
            <person name="Cavallini A."/>
            <person name="Hytonen T."/>
            <person name="Andres J."/>
            <person name="Pham M."/>
            <person name="Weisz D."/>
            <person name="Mascagni F."/>
            <person name="Usai G."/>
            <person name="Natali L."/>
            <person name="Bassil N."/>
            <person name="Fernandez G.E."/>
            <person name="Lomsadze A."/>
            <person name="Armour M."/>
            <person name="Olukolu B."/>
            <person name="Poorten T."/>
            <person name="Britton C."/>
            <person name="Davik J."/>
            <person name="Ashrafi H."/>
            <person name="Aiden E.L."/>
            <person name="Borodovsky M."/>
            <person name="Worthington M."/>
        </authorList>
    </citation>
    <scope>NUCLEOTIDE SEQUENCE [LARGE SCALE GENOMIC DNA]</scope>
    <source>
        <strain evidence="3">PI 553951</strain>
    </source>
</reference>
<accession>A0AAW1WCP8</accession>
<keyword evidence="1" id="KW-0862">Zinc</keyword>
<keyword evidence="1" id="KW-0479">Metal-binding</keyword>
<organism evidence="3 4">
    <name type="scientific">Rubus argutus</name>
    <name type="common">Southern blackberry</name>
    <dbReference type="NCBI Taxonomy" id="59490"/>
    <lineage>
        <taxon>Eukaryota</taxon>
        <taxon>Viridiplantae</taxon>
        <taxon>Streptophyta</taxon>
        <taxon>Embryophyta</taxon>
        <taxon>Tracheophyta</taxon>
        <taxon>Spermatophyta</taxon>
        <taxon>Magnoliopsida</taxon>
        <taxon>eudicotyledons</taxon>
        <taxon>Gunneridae</taxon>
        <taxon>Pentapetalae</taxon>
        <taxon>rosids</taxon>
        <taxon>fabids</taxon>
        <taxon>Rosales</taxon>
        <taxon>Rosaceae</taxon>
        <taxon>Rosoideae</taxon>
        <taxon>Rosoideae incertae sedis</taxon>
        <taxon>Rubus</taxon>
    </lineage>
</organism>
<sequence length="138" mass="15348">MAPSCKTNSEDSTAISPPKNHFKCLHCPKSFSNGHALGGHQNAHRGLDKGMTKTLKQILATYRKQFPGNSPSPSVTARVPSVEVILGHELTPERLTEPEMARGGRTIDFLKEWKLIYTDPILQEKIEENLNLELKLGM</sequence>
<gene>
    <name evidence="3" type="ORF">M0R45_030144</name>
</gene>
<comment type="caution">
    <text evidence="3">The sequence shown here is derived from an EMBL/GenBank/DDBJ whole genome shotgun (WGS) entry which is preliminary data.</text>
</comment>
<evidence type="ECO:0000313" key="4">
    <source>
        <dbReference type="Proteomes" id="UP001457282"/>
    </source>
</evidence>
<dbReference type="PROSITE" id="PS50157">
    <property type="entry name" value="ZINC_FINGER_C2H2_2"/>
    <property type="match status" value="1"/>
</dbReference>
<dbReference type="InterPro" id="IPR013087">
    <property type="entry name" value="Znf_C2H2_type"/>
</dbReference>
<dbReference type="Gene3D" id="3.30.160.60">
    <property type="entry name" value="Classic Zinc Finger"/>
    <property type="match status" value="1"/>
</dbReference>
<proteinExistence type="predicted"/>
<dbReference type="EMBL" id="JBEDUW010000006">
    <property type="protein sequence ID" value="KAK9921641.1"/>
    <property type="molecule type" value="Genomic_DNA"/>
</dbReference>
<evidence type="ECO:0000259" key="2">
    <source>
        <dbReference type="PROSITE" id="PS50157"/>
    </source>
</evidence>
<evidence type="ECO:0000313" key="3">
    <source>
        <dbReference type="EMBL" id="KAK9921641.1"/>
    </source>
</evidence>
<evidence type="ECO:0000256" key="1">
    <source>
        <dbReference type="PROSITE-ProRule" id="PRU00042"/>
    </source>
</evidence>
<dbReference type="SUPFAM" id="SSF57667">
    <property type="entry name" value="beta-beta-alpha zinc fingers"/>
    <property type="match status" value="1"/>
</dbReference>
<dbReference type="GO" id="GO:0008270">
    <property type="term" value="F:zinc ion binding"/>
    <property type="evidence" value="ECO:0007669"/>
    <property type="project" value="UniProtKB-KW"/>
</dbReference>
<keyword evidence="1" id="KW-0863">Zinc-finger</keyword>